<dbReference type="EMBL" id="JBGOOW010000008">
    <property type="protein sequence ID" value="MEZ8181128.1"/>
    <property type="molecule type" value="Genomic_DNA"/>
</dbReference>
<name>A0ABV4LRQ9_VIBSP</name>
<gene>
    <name evidence="1" type="ORF">ACED33_10610</name>
</gene>
<sequence length="170" mass="18903">MNDQILDELRSSLNEIKALAAKAVALNSDAFTPEQEQDLKDSLSKNRGGLFVTSQPAEALALKQKLMSGLNADREVFDIVHAINVLAMANADVIHIFTRYSAHVNRLSVDVEPLTTNYYSCNGKREKLLMDDVRIDEEDALEQLLSIESKLTELIIEAREASETNVEVEA</sequence>
<protein>
    <submittedName>
        <fullName evidence="1">Uncharacterized protein</fullName>
    </submittedName>
</protein>
<proteinExistence type="predicted"/>
<keyword evidence="2" id="KW-1185">Reference proteome</keyword>
<evidence type="ECO:0000313" key="2">
    <source>
        <dbReference type="Proteomes" id="UP001569200"/>
    </source>
</evidence>
<reference evidence="1 2" key="1">
    <citation type="submission" date="2024-06" db="EMBL/GenBank/DDBJ databases">
        <authorList>
            <person name="Steensen K."/>
            <person name="Seneca J."/>
            <person name="Bartlau N."/>
            <person name="Yu A.X."/>
            <person name="Polz M.F."/>
        </authorList>
    </citation>
    <scope>NUCLEOTIDE SEQUENCE [LARGE SCALE GENOMIC DNA]</scope>
    <source>
        <strain evidence="1 2">1F145</strain>
    </source>
</reference>
<accession>A0ABV4LRQ9</accession>
<dbReference type="Proteomes" id="UP001569200">
    <property type="component" value="Unassembled WGS sequence"/>
</dbReference>
<comment type="caution">
    <text evidence="1">The sequence shown here is derived from an EMBL/GenBank/DDBJ whole genome shotgun (WGS) entry which is preliminary data.</text>
</comment>
<organism evidence="1 2">
    <name type="scientific">Vibrio splendidus</name>
    <dbReference type="NCBI Taxonomy" id="29497"/>
    <lineage>
        <taxon>Bacteria</taxon>
        <taxon>Pseudomonadati</taxon>
        <taxon>Pseudomonadota</taxon>
        <taxon>Gammaproteobacteria</taxon>
        <taxon>Vibrionales</taxon>
        <taxon>Vibrionaceae</taxon>
        <taxon>Vibrio</taxon>
    </lineage>
</organism>
<dbReference type="RefSeq" id="WP_371690863.1">
    <property type="nucleotide sequence ID" value="NZ_JBGONW010000004.1"/>
</dbReference>
<evidence type="ECO:0000313" key="1">
    <source>
        <dbReference type="EMBL" id="MEZ8181128.1"/>
    </source>
</evidence>